<feature type="region of interest" description="Disordered" evidence="2">
    <location>
        <begin position="638"/>
        <end position="667"/>
    </location>
</feature>
<evidence type="ECO:0000256" key="2">
    <source>
        <dbReference type="SAM" id="MobiDB-lite"/>
    </source>
</evidence>
<reference evidence="3 4" key="1">
    <citation type="submission" date="2024-03" db="EMBL/GenBank/DDBJ databases">
        <title>The Genome Sequence of Enterococcus sp. DIV1094.</title>
        <authorList>
            <consortium name="The Broad Institute Genomics Platform"/>
            <consortium name="The Broad Institute Microbial Omics Core"/>
            <consortium name="The Broad Institute Genomic Center for Infectious Diseases"/>
            <person name="Earl A."/>
            <person name="Manson A."/>
            <person name="Gilmore M."/>
            <person name="Schwartman J."/>
            <person name="Shea T."/>
            <person name="Abouelleil A."/>
            <person name="Cao P."/>
            <person name="Chapman S."/>
            <person name="Cusick C."/>
            <person name="Young S."/>
            <person name="Neafsey D."/>
            <person name="Nusbaum C."/>
            <person name="Birren B."/>
        </authorList>
    </citation>
    <scope>NUCLEOTIDE SEQUENCE [LARGE SCALE GENOMIC DNA]</scope>
    <source>
        <strain evidence="3 4">DIV1094</strain>
    </source>
</reference>
<feature type="coiled-coil region" evidence="1">
    <location>
        <begin position="168"/>
        <end position="195"/>
    </location>
</feature>
<evidence type="ECO:0000313" key="3">
    <source>
        <dbReference type="EMBL" id="WYJ79384.1"/>
    </source>
</evidence>
<keyword evidence="1" id="KW-0175">Coiled coil</keyword>
<accession>A0ABZ2SZL4</accession>
<feature type="compositionally biased region" description="Polar residues" evidence="2">
    <location>
        <begin position="641"/>
        <end position="662"/>
    </location>
</feature>
<keyword evidence="4" id="KW-1185">Reference proteome</keyword>
<protein>
    <submittedName>
        <fullName evidence="3">Uncharacterized protein</fullName>
    </submittedName>
</protein>
<proteinExistence type="predicted"/>
<dbReference type="RefSeq" id="WP_206853797.1">
    <property type="nucleotide sequence ID" value="NZ_CP147250.1"/>
</dbReference>
<dbReference type="EMBL" id="CP147250">
    <property type="protein sequence ID" value="WYJ79384.1"/>
    <property type="molecule type" value="Genomic_DNA"/>
</dbReference>
<evidence type="ECO:0000256" key="1">
    <source>
        <dbReference type="SAM" id="Coils"/>
    </source>
</evidence>
<gene>
    <name evidence="3" type="ORF">DOK79_000896</name>
</gene>
<organism evidence="3 4">
    <name type="scientific">Candidatus Enterococcus mangumiae</name>
    <dbReference type="NCBI Taxonomy" id="2230878"/>
    <lineage>
        <taxon>Bacteria</taxon>
        <taxon>Bacillati</taxon>
        <taxon>Bacillota</taxon>
        <taxon>Bacilli</taxon>
        <taxon>Lactobacillales</taxon>
        <taxon>Enterococcaceae</taxon>
        <taxon>Enterococcus</taxon>
    </lineage>
</organism>
<dbReference type="Proteomes" id="UP000664360">
    <property type="component" value="Chromosome"/>
</dbReference>
<sequence length="703" mass="83024">MALFHCGSDMFSLDTTEKIIPLWNNKVTDAFIEMRKRFLEAVKSENKVWNEPFDYVFDFYLYRTGKSKINEFLPELSNHEWWDRTIQHAFENDPYIHVLESSNGQINTLDEEQLQKTVEWAVKPMEVLYGKKLKHVDTTDLIDSLYLDGVLITMYEDRLAMIKNPQVKEMNQRSLLRLEERYQEVNREIKQRILRERKKFNLENNSHWLMKRVSNIAPTSISKLFKKESINQSEIYDFKQRLDMLALVLSLKSNNNSHFFPGMYKLLIPTYIKMLENDQDSFFIDKKRQSNIVQSLKRTTEVYELKKVKYLQNMFEKLRNNDPTDFVLLPTRFQLLDPKESGHAIGLVVYKRDNEFVVLRADKEQFFGRGAVSYVKVPEKKIKDLSQILLSTKNYFDLKPYGILKKIEAISHKFKAIPSIKLARQTTGNCTIIEIESTLKMILFNCKQDIFRLDPSEIVTPKWNMRVQEIAALEMKKRFVTAMKGPNQDWNKNYDHVFAYYLLRKQKSRQWGEAEALIDKNTWYANIRHLFRNDFYILEIWNNGGKIPTEFDQRLKEKINKLMGPTGILLNREIRTFELSELYRALHANALEVELLQARHPYLKIPIAIAIGDYYMACIKAKNVEIESEIRRRINLEQKRSSQQLHNQSLAKKSINPNTQNPARDGAKSHFSLACERVKRLAVSERRDVENNVRLNNKNCLIK</sequence>
<name>A0ABZ2SZL4_9ENTE</name>
<evidence type="ECO:0000313" key="4">
    <source>
        <dbReference type="Proteomes" id="UP000664360"/>
    </source>
</evidence>